<dbReference type="Proteomes" id="UP000238274">
    <property type="component" value="Unassembled WGS sequence"/>
</dbReference>
<reference evidence="6" key="2">
    <citation type="journal article" date="2018" name="BMC Genomics">
        <title>Genomic insights into host adaptation between the wheat stripe rust pathogen (Puccinia striiformis f. sp. tritici) and the barley stripe rust pathogen (Puccinia striiformis f. sp. hordei).</title>
        <authorList>
            <person name="Xia C."/>
            <person name="Wang M."/>
            <person name="Yin C."/>
            <person name="Cornejo O.E."/>
            <person name="Hulbert S.H."/>
            <person name="Chen X."/>
        </authorList>
    </citation>
    <scope>NUCLEOTIDE SEQUENCE [LARGE SCALE GENOMIC DNA]</scope>
    <source>
        <strain evidence="6">93TX-2</strain>
    </source>
</reference>
<organism evidence="5 6">
    <name type="scientific">Puccinia striiformis</name>
    <dbReference type="NCBI Taxonomy" id="27350"/>
    <lineage>
        <taxon>Eukaryota</taxon>
        <taxon>Fungi</taxon>
        <taxon>Dikarya</taxon>
        <taxon>Basidiomycota</taxon>
        <taxon>Pucciniomycotina</taxon>
        <taxon>Pucciniomycetes</taxon>
        <taxon>Pucciniales</taxon>
        <taxon>Pucciniaceae</taxon>
        <taxon>Puccinia</taxon>
    </lineage>
</organism>
<evidence type="ECO:0000256" key="2">
    <source>
        <dbReference type="ARBA" id="ARBA00023163"/>
    </source>
</evidence>
<feature type="compositionally biased region" description="Polar residues" evidence="4">
    <location>
        <begin position="817"/>
        <end position="827"/>
    </location>
</feature>
<dbReference type="OrthoDB" id="2506344at2759"/>
<keyword evidence="3" id="KW-0539">Nucleus</keyword>
<dbReference type="PANTHER" id="PTHR15052">
    <property type="entry name" value="RNA POLYMERASE III TRANSCRIPTION INITIATION FACTOR COMPLEX SUBUNIT"/>
    <property type="match status" value="1"/>
</dbReference>
<comment type="caution">
    <text evidence="5">The sequence shown here is derived from an EMBL/GenBank/DDBJ whole genome shotgun (WGS) entry which is preliminary data.</text>
</comment>
<gene>
    <name evidence="5" type="ORF">PSHT_15556</name>
</gene>
<keyword evidence="2" id="KW-0804">Transcription</keyword>
<dbReference type="Gene3D" id="2.130.10.10">
    <property type="entry name" value="YVTN repeat-like/Quinoprotein amine dehydrogenase"/>
    <property type="match status" value="1"/>
</dbReference>
<evidence type="ECO:0000256" key="3">
    <source>
        <dbReference type="ARBA" id="ARBA00023242"/>
    </source>
</evidence>
<dbReference type="InterPro" id="IPR036322">
    <property type="entry name" value="WD40_repeat_dom_sf"/>
</dbReference>
<dbReference type="VEuPathDB" id="FungiDB:PSTT_03136"/>
<dbReference type="PANTHER" id="PTHR15052:SF2">
    <property type="entry name" value="GENERAL TRANSCRIPTION FACTOR 3C POLYPEPTIDE 2"/>
    <property type="match status" value="1"/>
</dbReference>
<dbReference type="InterPro" id="IPR015943">
    <property type="entry name" value="WD40/YVTN_repeat-like_dom_sf"/>
</dbReference>
<dbReference type="AlphaFoldDB" id="A0A2S4UE77"/>
<dbReference type="InterPro" id="IPR052416">
    <property type="entry name" value="GTF3C_component"/>
</dbReference>
<evidence type="ECO:0000256" key="1">
    <source>
        <dbReference type="ARBA" id="ARBA00004123"/>
    </source>
</evidence>
<protein>
    <submittedName>
        <fullName evidence="5">Uncharacterized protein</fullName>
    </submittedName>
</protein>
<keyword evidence="6" id="KW-1185">Reference proteome</keyword>
<dbReference type="GO" id="GO:0000127">
    <property type="term" value="C:transcription factor TFIIIC complex"/>
    <property type="evidence" value="ECO:0007669"/>
    <property type="project" value="TreeGrafter"/>
</dbReference>
<dbReference type="VEuPathDB" id="FungiDB:PSHT_15556"/>
<reference evidence="6" key="3">
    <citation type="journal article" date="2018" name="Mol. Plant Microbe Interact.">
        <title>Genome sequence resources for the wheat stripe rust pathogen (Puccinia striiformis f. sp. tritici) and the barley stripe rust pathogen (Puccinia striiformis f. sp. hordei).</title>
        <authorList>
            <person name="Xia C."/>
            <person name="Wang M."/>
            <person name="Yin C."/>
            <person name="Cornejo O.E."/>
            <person name="Hulbert S.H."/>
            <person name="Chen X."/>
        </authorList>
    </citation>
    <scope>NUCLEOTIDE SEQUENCE [LARGE SCALE GENOMIC DNA]</scope>
    <source>
        <strain evidence="6">93TX-2</strain>
    </source>
</reference>
<feature type="region of interest" description="Disordered" evidence="4">
    <location>
        <begin position="1"/>
        <end position="120"/>
    </location>
</feature>
<sequence>MANERSSSPLSSIPDRNARITYHHQAHDKPLALPPPPQTRKRSLPKPLAIAVENYNTNKRPRRQSKAELATNNLKKTYEENPLFQKPPQIDQPEPIPTPLSPQIAKNTPKPLDAKSQRNAPNLVQWKRKEPEQTQPAIQPRLWFESSGSRTYPTHLRSYGPLWEPPAIIYLVHNQMLSRWDVQSEPNEATPVLRKRMQTSEANLPYSPAMQTLSDMGWFKTKWNVLDGRENDRWGGWYDHIRLDFNVFQQFRLDDQQIKEYLPIGVQFPVALEDQSTTEKPSRMICHTLKNLWASDDERGSLSFYAGPLSLGQSADGREEIQQERVTFQRFASCRLNTLIPDKAGFIFNAGAPVWSIDFLPAPELTQHSPPTNHLEPDRNHTACDFLAVSTISSDPGLLPPTEIAKQDKDAKSVVQIWSVPHSEPTNFHKVPIAKHLDENMIPLLNGSANRCTYGPQIDQSIGAEIVSDSPQLVMLLAFPSQATVVRWCPRGGTKNSNTVSVVGVRLSNVKSCSHHPLSEQTDSHPSSRQVDPLGLLAIAFVDGSVGLYSVPHPFHARKLARLADCTGSLPNDSNHAITLNLAPVAKLMLPSTNCLALDWANHDALAGGCTNGNIAIWHVETILQLLPSSPAVTGPLYIRPTHYKPVHSAPVKSISWIRTPPIARSGKPELDSDPAFLASTGYDGSVKVVDTQDLAASKTLIHERGETTSLAFSPTLGCLNLTDSDYSIKSICLKPRELGVSKKILVQLGLVWQIATSDFHSFIAYAAADGVCGLASLIRPQKFRSRATMWAPKVYQMDFSRKTSELRMLDNLKPQPRSQDGTSATESKTKPKAAANKKGGKTEKKKADQPAQSASSIGAFASIVSVHCLSWNKSITRGSLLASGMGSGLVRIDSVEGGLHSATSSVNKLTFAFDKLVLAALDNNNSGAGVEEDDED</sequence>
<dbReference type="EMBL" id="PKSM01000407">
    <property type="protein sequence ID" value="POV95633.1"/>
    <property type="molecule type" value="Genomic_DNA"/>
</dbReference>
<evidence type="ECO:0000313" key="5">
    <source>
        <dbReference type="EMBL" id="POV95633.1"/>
    </source>
</evidence>
<proteinExistence type="predicted"/>
<feature type="region of interest" description="Disordered" evidence="4">
    <location>
        <begin position="810"/>
        <end position="852"/>
    </location>
</feature>
<accession>A0A2S4UE77</accession>
<reference evidence="5 6" key="1">
    <citation type="submission" date="2017-12" db="EMBL/GenBank/DDBJ databases">
        <title>Gene loss provides genomic basis for host adaptation in cereal stripe rust fungi.</title>
        <authorList>
            <person name="Xia C."/>
        </authorList>
    </citation>
    <scope>NUCLEOTIDE SEQUENCE [LARGE SCALE GENOMIC DNA]</scope>
    <source>
        <strain evidence="5 6">93TX-2</strain>
    </source>
</reference>
<comment type="subcellular location">
    <subcellularLocation>
        <location evidence="1">Nucleus</location>
    </subcellularLocation>
</comment>
<dbReference type="GO" id="GO:0005634">
    <property type="term" value="C:nucleus"/>
    <property type="evidence" value="ECO:0007669"/>
    <property type="project" value="UniProtKB-SubCell"/>
</dbReference>
<dbReference type="GO" id="GO:0006383">
    <property type="term" value="P:transcription by RNA polymerase III"/>
    <property type="evidence" value="ECO:0007669"/>
    <property type="project" value="TreeGrafter"/>
</dbReference>
<name>A0A2S4UE77_9BASI</name>
<feature type="compositionally biased region" description="Polar residues" evidence="4">
    <location>
        <begin position="1"/>
        <end position="11"/>
    </location>
</feature>
<dbReference type="SUPFAM" id="SSF50978">
    <property type="entry name" value="WD40 repeat-like"/>
    <property type="match status" value="1"/>
</dbReference>
<evidence type="ECO:0000313" key="6">
    <source>
        <dbReference type="Proteomes" id="UP000238274"/>
    </source>
</evidence>
<evidence type="ECO:0000256" key="4">
    <source>
        <dbReference type="SAM" id="MobiDB-lite"/>
    </source>
</evidence>